<name>A0A372MDE0_9SPIR</name>
<sequence>MATLDSELLEGLLVDRAWLKGRGIENTTVDYYLRSGKLEAVIHGLYRKPGPPLKWQNVVYSLTLLGYDVHVGHITALTYHGYDHYLKLGISQSIRLFSPQKLPRWVERIGVKPGFSIMKIRPFPDIEVGMTEVPFGTWDWPIRYSLPERAFIELASTIETREEILQANLMMEGAANLRPSLLQVLLESSTSIKAKRLFLWLARTAGHAWYRHIDLSKIDLGVGKRQIVPGGKLDTEFLITVPKEVHDGQQESIF</sequence>
<protein>
    <recommendedName>
        <fullName evidence="1">Transcriptional regulator AbiEi antitoxin N-terminal domain-containing protein</fullName>
    </recommendedName>
</protein>
<accession>A0A372MDE0</accession>
<feature type="domain" description="Transcriptional regulator AbiEi antitoxin N-terminal" evidence="1">
    <location>
        <begin position="4"/>
        <end position="88"/>
    </location>
</feature>
<reference evidence="3" key="1">
    <citation type="submission" date="2018-08" db="EMBL/GenBank/DDBJ databases">
        <authorList>
            <person name="Grouzdev D.S."/>
            <person name="Krutkina M.S."/>
        </authorList>
    </citation>
    <scope>NUCLEOTIDE SEQUENCE [LARGE SCALE GENOMIC DNA]</scope>
    <source>
        <strain evidence="3">4-11</strain>
    </source>
</reference>
<comment type="caution">
    <text evidence="2">The sequence shown here is derived from an EMBL/GenBank/DDBJ whole genome shotgun (WGS) entry which is preliminary data.</text>
</comment>
<dbReference type="InterPro" id="IPR033455">
    <property type="entry name" value="AbiEi_3_N"/>
</dbReference>
<dbReference type="InterPro" id="IPR021561">
    <property type="entry name" value="AbiEi_3"/>
</dbReference>
<dbReference type="RefSeq" id="WP_117331411.1">
    <property type="nucleotide sequence ID" value="NZ_QUWK01000018.1"/>
</dbReference>
<evidence type="ECO:0000259" key="1">
    <source>
        <dbReference type="Pfam" id="PF17194"/>
    </source>
</evidence>
<proteinExistence type="predicted"/>
<keyword evidence="3" id="KW-1185">Reference proteome</keyword>
<evidence type="ECO:0000313" key="3">
    <source>
        <dbReference type="Proteomes" id="UP000264002"/>
    </source>
</evidence>
<dbReference type="Pfam" id="PF17194">
    <property type="entry name" value="AbiEi_3_N"/>
    <property type="match status" value="1"/>
</dbReference>
<reference evidence="2 3" key="2">
    <citation type="submission" date="2018-09" db="EMBL/GenBank/DDBJ databases">
        <title>Genome of Sphaerochaeta halotolerans strain 4-11.</title>
        <authorList>
            <person name="Nazina T.N."/>
            <person name="Sokolova D.S."/>
        </authorList>
    </citation>
    <scope>NUCLEOTIDE SEQUENCE [LARGE SCALE GENOMIC DNA]</scope>
    <source>
        <strain evidence="2 3">4-11</strain>
    </source>
</reference>
<dbReference type="AlphaFoldDB" id="A0A372MDE0"/>
<organism evidence="2 3">
    <name type="scientific">Sphaerochaeta halotolerans</name>
    <dbReference type="NCBI Taxonomy" id="2293840"/>
    <lineage>
        <taxon>Bacteria</taxon>
        <taxon>Pseudomonadati</taxon>
        <taxon>Spirochaetota</taxon>
        <taxon>Spirochaetia</taxon>
        <taxon>Spirochaetales</taxon>
        <taxon>Sphaerochaetaceae</taxon>
        <taxon>Sphaerochaeta</taxon>
    </lineage>
</organism>
<dbReference type="Pfam" id="PF11459">
    <property type="entry name" value="AbiEi_3"/>
    <property type="match status" value="1"/>
</dbReference>
<gene>
    <name evidence="2" type="ORF">DYP60_12810</name>
</gene>
<dbReference type="EMBL" id="QUWK01000018">
    <property type="protein sequence ID" value="RFU93792.1"/>
    <property type="molecule type" value="Genomic_DNA"/>
</dbReference>
<dbReference type="Proteomes" id="UP000264002">
    <property type="component" value="Unassembled WGS sequence"/>
</dbReference>
<evidence type="ECO:0000313" key="2">
    <source>
        <dbReference type="EMBL" id="RFU93792.1"/>
    </source>
</evidence>